<proteinExistence type="predicted"/>
<feature type="region of interest" description="Disordered" evidence="1">
    <location>
        <begin position="271"/>
        <end position="304"/>
    </location>
</feature>
<evidence type="ECO:0000313" key="4">
    <source>
        <dbReference type="EMBL" id="CAB3399473.1"/>
    </source>
</evidence>
<dbReference type="AlphaFoldDB" id="A0A8S1EIC3"/>
<feature type="region of interest" description="Disordered" evidence="1">
    <location>
        <begin position="185"/>
        <end position="213"/>
    </location>
</feature>
<dbReference type="PANTHER" id="PTHR37437:SF4">
    <property type="entry name" value="LIPOCALIN-RELATED PROTEIN"/>
    <property type="match status" value="1"/>
</dbReference>
<dbReference type="PANTHER" id="PTHR37437">
    <property type="entry name" value="LIPOCALIN-RELATED PROTEIN-RELATED"/>
    <property type="match status" value="1"/>
</dbReference>
<feature type="transmembrane region" description="Helical" evidence="2">
    <location>
        <begin position="48"/>
        <end position="70"/>
    </location>
</feature>
<dbReference type="InterPro" id="IPR012674">
    <property type="entry name" value="Calycin"/>
</dbReference>
<dbReference type="SUPFAM" id="SSF50814">
    <property type="entry name" value="Lipocalins"/>
    <property type="match status" value="1"/>
</dbReference>
<feature type="domain" description="Lipocalin" evidence="3">
    <location>
        <begin position="431"/>
        <end position="590"/>
    </location>
</feature>
<name>A0A8S1EIC3_9PELO</name>
<keyword evidence="2" id="KW-0472">Membrane</keyword>
<feature type="compositionally biased region" description="Low complexity" evidence="1">
    <location>
        <begin position="295"/>
        <end position="304"/>
    </location>
</feature>
<keyword evidence="5" id="KW-1185">Reference proteome</keyword>
<dbReference type="OrthoDB" id="565904at2759"/>
<sequence>MSNGSKVGVAPFAMELGPIGDKVDDVGGRRIRRAHNIRTAFVFRGRRFIPDCMLSIGLVAVLIAGVGAQLDAFALPSAQRYANKPTVPPEFSKYFELDGHARELVDSLLGPRPGGLFPEKTFEIGAPEAPTGGNQPTHVVSKLERTLESFFTAPESPQGQGLPPGFGSGFGLFNNNKALTSYGDIRRSPESKKTAAKEEDEVEGSGEKSSIKGIPKIFPKLPKAPINEPDPNIYKKPALTASKTDVDSIPTIQSAPTVPEGGFLPSEIRRAPSSVSEVSHSIDAKSDALETEEYGGLSDESSSSSGGLIGTIFNLLSLGAKKAKEGGKGAADGKPVIEDKNAIGKAVSGLLGGENSPLPGKNILSNMLYKTLTSGSIDSNDTMPLTERKGNESIVLTPAQSAAISENLEMIQNLIIQPSSPLCTSKPEPVEFDLDSFMGQWYQVVYSPPVATGPCSMVAYKKLNDVGNGVGSIFEVFEYTTDGTPYGKPTISSGYSIIKSPGELIFRTTANQDDVTVHVLHVGPKNSNNQYEYAIMSTNCNFPLYVFARDATVYKQKYESIVTEYLEKKGLVNGFSRLLNIVSPVDNSMCVFPPSLFNIQG</sequence>
<evidence type="ECO:0000256" key="2">
    <source>
        <dbReference type="SAM" id="Phobius"/>
    </source>
</evidence>
<comment type="caution">
    <text evidence="4">The sequence shown here is derived from an EMBL/GenBank/DDBJ whole genome shotgun (WGS) entry which is preliminary data.</text>
</comment>
<keyword evidence="2" id="KW-0812">Transmembrane</keyword>
<dbReference type="EMBL" id="CADEPM010000002">
    <property type="protein sequence ID" value="CAB3399473.1"/>
    <property type="molecule type" value="Genomic_DNA"/>
</dbReference>
<evidence type="ECO:0000259" key="3">
    <source>
        <dbReference type="Pfam" id="PF24976"/>
    </source>
</evidence>
<evidence type="ECO:0000313" key="5">
    <source>
        <dbReference type="Proteomes" id="UP000494206"/>
    </source>
</evidence>
<protein>
    <recommendedName>
        <fullName evidence="3">Lipocalin domain-containing protein</fullName>
    </recommendedName>
</protein>
<reference evidence="4 5" key="1">
    <citation type="submission" date="2020-04" db="EMBL/GenBank/DDBJ databases">
        <authorList>
            <person name="Laetsch R D."/>
            <person name="Stevens L."/>
            <person name="Kumar S."/>
            <person name="Blaxter L. M."/>
        </authorList>
    </citation>
    <scope>NUCLEOTIDE SEQUENCE [LARGE SCALE GENOMIC DNA]</scope>
</reference>
<gene>
    <name evidence="4" type="ORF">CBOVIS_LOCUS2590</name>
</gene>
<dbReference type="Proteomes" id="UP000494206">
    <property type="component" value="Unassembled WGS sequence"/>
</dbReference>
<dbReference type="InterPro" id="IPR056868">
    <property type="entry name" value="Lipocalin_dom_nem"/>
</dbReference>
<evidence type="ECO:0000256" key="1">
    <source>
        <dbReference type="SAM" id="MobiDB-lite"/>
    </source>
</evidence>
<accession>A0A8S1EIC3</accession>
<organism evidence="4 5">
    <name type="scientific">Caenorhabditis bovis</name>
    <dbReference type="NCBI Taxonomy" id="2654633"/>
    <lineage>
        <taxon>Eukaryota</taxon>
        <taxon>Metazoa</taxon>
        <taxon>Ecdysozoa</taxon>
        <taxon>Nematoda</taxon>
        <taxon>Chromadorea</taxon>
        <taxon>Rhabditida</taxon>
        <taxon>Rhabditina</taxon>
        <taxon>Rhabditomorpha</taxon>
        <taxon>Rhabditoidea</taxon>
        <taxon>Rhabditidae</taxon>
        <taxon>Peloderinae</taxon>
        <taxon>Caenorhabditis</taxon>
    </lineage>
</organism>
<dbReference type="Pfam" id="PF24976">
    <property type="entry name" value="Lipocalin_10"/>
    <property type="match status" value="1"/>
</dbReference>
<feature type="compositionally biased region" description="Basic and acidic residues" evidence="1">
    <location>
        <begin position="185"/>
        <end position="197"/>
    </location>
</feature>
<keyword evidence="2" id="KW-1133">Transmembrane helix</keyword>
<dbReference type="Gene3D" id="2.40.128.20">
    <property type="match status" value="1"/>
</dbReference>